<keyword evidence="7" id="KW-0175">Coiled coil</keyword>
<proteinExistence type="predicted"/>
<dbReference type="PROSITE" id="PS50109">
    <property type="entry name" value="HIS_KIN"/>
    <property type="match status" value="1"/>
</dbReference>
<dbReference type="PANTHER" id="PTHR43547">
    <property type="entry name" value="TWO-COMPONENT HISTIDINE KINASE"/>
    <property type="match status" value="1"/>
</dbReference>
<dbReference type="Gene3D" id="3.30.450.20">
    <property type="entry name" value="PAS domain"/>
    <property type="match status" value="1"/>
</dbReference>
<dbReference type="InterPro" id="IPR005467">
    <property type="entry name" value="His_kinase_dom"/>
</dbReference>
<evidence type="ECO:0000256" key="3">
    <source>
        <dbReference type="ARBA" id="ARBA00022553"/>
    </source>
</evidence>
<evidence type="ECO:0000313" key="10">
    <source>
        <dbReference type="EMBL" id="MTV36928.1"/>
    </source>
</evidence>
<dbReference type="Gene3D" id="1.10.287.130">
    <property type="match status" value="1"/>
</dbReference>
<dbReference type="Gene3D" id="3.40.50.2300">
    <property type="match status" value="1"/>
</dbReference>
<dbReference type="Pfam" id="PF02518">
    <property type="entry name" value="HATPase_c"/>
    <property type="match status" value="1"/>
</dbReference>
<dbReference type="CDD" id="cd00130">
    <property type="entry name" value="PAS"/>
    <property type="match status" value="1"/>
</dbReference>
<dbReference type="Gene3D" id="3.30.565.10">
    <property type="entry name" value="Histidine kinase-like ATPase, C-terminal domain"/>
    <property type="match status" value="1"/>
</dbReference>
<dbReference type="InterPro" id="IPR035965">
    <property type="entry name" value="PAS-like_dom_sf"/>
</dbReference>
<keyword evidence="3 6" id="KW-0597">Phosphoprotein</keyword>
<dbReference type="SUPFAM" id="SSF55781">
    <property type="entry name" value="GAF domain-like"/>
    <property type="match status" value="1"/>
</dbReference>
<reference evidence="10 11" key="1">
    <citation type="submission" date="2019-11" db="EMBL/GenBank/DDBJ databases">
        <title>Type strains purchased from KCTC, JCM and DSMZ.</title>
        <authorList>
            <person name="Lu H."/>
        </authorList>
    </citation>
    <scope>NUCLEOTIDE SEQUENCE [LARGE SCALE GENOMIC DNA]</scope>
    <source>
        <strain evidence="10 11">KCTC 22382</strain>
    </source>
</reference>
<dbReference type="SMART" id="SM00387">
    <property type="entry name" value="HATPase_c"/>
    <property type="match status" value="1"/>
</dbReference>
<dbReference type="EC" id="2.7.13.3" evidence="2"/>
<dbReference type="SUPFAM" id="SSF55874">
    <property type="entry name" value="ATPase domain of HSP90 chaperone/DNA topoisomerase II/histidine kinase"/>
    <property type="match status" value="1"/>
</dbReference>
<dbReference type="InterPro" id="IPR003661">
    <property type="entry name" value="HisK_dim/P_dom"/>
</dbReference>
<dbReference type="Pfam" id="PF01590">
    <property type="entry name" value="GAF"/>
    <property type="match status" value="1"/>
</dbReference>
<dbReference type="CDD" id="cd00156">
    <property type="entry name" value="REC"/>
    <property type="match status" value="1"/>
</dbReference>
<dbReference type="GO" id="GO:0000155">
    <property type="term" value="F:phosphorelay sensor kinase activity"/>
    <property type="evidence" value="ECO:0007669"/>
    <property type="project" value="InterPro"/>
</dbReference>
<protein>
    <recommendedName>
        <fullName evidence="2">histidine kinase</fullName>
        <ecNumber evidence="2">2.7.13.3</ecNumber>
    </recommendedName>
</protein>
<dbReference type="Pfam" id="PF00072">
    <property type="entry name" value="Response_reg"/>
    <property type="match status" value="1"/>
</dbReference>
<dbReference type="OrthoDB" id="2521613at2"/>
<comment type="catalytic activity">
    <reaction evidence="1">
        <text>ATP + protein L-histidine = ADP + protein N-phospho-L-histidine.</text>
        <dbReference type="EC" id="2.7.13.3"/>
    </reaction>
</comment>
<keyword evidence="4" id="KW-0808">Transferase</keyword>
<dbReference type="EMBL" id="WNKY01000003">
    <property type="protein sequence ID" value="MTV36928.1"/>
    <property type="molecule type" value="Genomic_DNA"/>
</dbReference>
<accession>A0A6L6PCY7</accession>
<evidence type="ECO:0000256" key="6">
    <source>
        <dbReference type="PROSITE-ProRule" id="PRU00169"/>
    </source>
</evidence>
<feature type="domain" description="Response regulatory" evidence="9">
    <location>
        <begin position="11"/>
        <end position="126"/>
    </location>
</feature>
<dbReference type="InterPro" id="IPR029016">
    <property type="entry name" value="GAF-like_dom_sf"/>
</dbReference>
<feature type="domain" description="Histidine kinase" evidence="8">
    <location>
        <begin position="498"/>
        <end position="731"/>
    </location>
</feature>
<dbReference type="SUPFAM" id="SSF55785">
    <property type="entry name" value="PYP-like sensor domain (PAS domain)"/>
    <property type="match status" value="1"/>
</dbReference>
<evidence type="ECO:0000256" key="2">
    <source>
        <dbReference type="ARBA" id="ARBA00012438"/>
    </source>
</evidence>
<dbReference type="RefSeq" id="WP_155462281.1">
    <property type="nucleotide sequence ID" value="NZ_WNKY01000003.1"/>
</dbReference>
<keyword evidence="11" id="KW-1185">Reference proteome</keyword>
<evidence type="ECO:0000256" key="1">
    <source>
        <dbReference type="ARBA" id="ARBA00000085"/>
    </source>
</evidence>
<dbReference type="InterPro" id="IPR000014">
    <property type="entry name" value="PAS"/>
</dbReference>
<dbReference type="InterPro" id="IPR004358">
    <property type="entry name" value="Sig_transdc_His_kin-like_C"/>
</dbReference>
<dbReference type="Gene3D" id="3.30.450.40">
    <property type="match status" value="1"/>
</dbReference>
<dbReference type="InterPro" id="IPR003594">
    <property type="entry name" value="HATPase_dom"/>
</dbReference>
<dbReference type="NCBIfam" id="TIGR00229">
    <property type="entry name" value="sensory_box"/>
    <property type="match status" value="1"/>
</dbReference>
<evidence type="ECO:0000313" key="11">
    <source>
        <dbReference type="Proteomes" id="UP000475582"/>
    </source>
</evidence>
<name>A0A6L6PCY7_9BURK</name>
<feature type="modified residue" description="4-aspartylphosphate" evidence="6">
    <location>
        <position position="60"/>
    </location>
</feature>
<dbReference type="SUPFAM" id="SSF52172">
    <property type="entry name" value="CheY-like"/>
    <property type="match status" value="1"/>
</dbReference>
<dbReference type="SMART" id="SM00448">
    <property type="entry name" value="REC"/>
    <property type="match status" value="1"/>
</dbReference>
<dbReference type="SMART" id="SM00065">
    <property type="entry name" value="GAF"/>
    <property type="match status" value="1"/>
</dbReference>
<evidence type="ECO:0000259" key="9">
    <source>
        <dbReference type="PROSITE" id="PS50110"/>
    </source>
</evidence>
<evidence type="ECO:0000256" key="7">
    <source>
        <dbReference type="SAM" id="Coils"/>
    </source>
</evidence>
<evidence type="ECO:0000256" key="4">
    <source>
        <dbReference type="ARBA" id="ARBA00022679"/>
    </source>
</evidence>
<keyword evidence="5" id="KW-0418">Kinase</keyword>
<organism evidence="10 11">
    <name type="scientific">Duganella radicis</name>
    <dbReference type="NCBI Taxonomy" id="551988"/>
    <lineage>
        <taxon>Bacteria</taxon>
        <taxon>Pseudomonadati</taxon>
        <taxon>Pseudomonadota</taxon>
        <taxon>Betaproteobacteria</taxon>
        <taxon>Burkholderiales</taxon>
        <taxon>Oxalobacteraceae</taxon>
        <taxon>Telluria group</taxon>
        <taxon>Duganella</taxon>
    </lineage>
</organism>
<evidence type="ECO:0000256" key="5">
    <source>
        <dbReference type="ARBA" id="ARBA00022777"/>
    </source>
</evidence>
<dbReference type="InterPro" id="IPR001789">
    <property type="entry name" value="Sig_transdc_resp-reg_receiver"/>
</dbReference>
<dbReference type="CDD" id="cd00082">
    <property type="entry name" value="HisKA"/>
    <property type="match status" value="1"/>
</dbReference>
<dbReference type="InterPro" id="IPR003018">
    <property type="entry name" value="GAF"/>
</dbReference>
<comment type="caution">
    <text evidence="10">The sequence shown here is derived from an EMBL/GenBank/DDBJ whole genome shotgun (WGS) entry which is preliminary data.</text>
</comment>
<dbReference type="InterPro" id="IPR036890">
    <property type="entry name" value="HATPase_C_sf"/>
</dbReference>
<dbReference type="PROSITE" id="PS50110">
    <property type="entry name" value="RESPONSE_REGULATORY"/>
    <property type="match status" value="1"/>
</dbReference>
<gene>
    <name evidence="10" type="ORF">GM676_04920</name>
</gene>
<dbReference type="AlphaFoldDB" id="A0A6L6PCY7"/>
<evidence type="ECO:0000259" key="8">
    <source>
        <dbReference type="PROSITE" id="PS50109"/>
    </source>
</evidence>
<dbReference type="InterPro" id="IPR011006">
    <property type="entry name" value="CheY-like_superfamily"/>
</dbReference>
<dbReference type="PANTHER" id="PTHR43547:SF2">
    <property type="entry name" value="HYBRID SIGNAL TRANSDUCTION HISTIDINE KINASE C"/>
    <property type="match status" value="1"/>
</dbReference>
<dbReference type="Proteomes" id="UP000475582">
    <property type="component" value="Unassembled WGS sequence"/>
</dbReference>
<dbReference type="PRINTS" id="PR00344">
    <property type="entry name" value="BCTRLSENSOR"/>
</dbReference>
<feature type="coiled-coil region" evidence="7">
    <location>
        <begin position="448"/>
        <end position="479"/>
    </location>
</feature>
<dbReference type="Pfam" id="PF13426">
    <property type="entry name" value="PAS_9"/>
    <property type="match status" value="1"/>
</dbReference>
<sequence length="733" mass="79433">MPPSPADQPHTILIATRSGYDAATLRPMLAPHHLAVHTVSRGDEALAFTRNGNIALVLLDVALAGSASLELCARLRQASARPLPVFLLSPHPSEEERGRAHEAGAAAYLPMQFPIDDMAEKILLYLQAISPAPALEGVPAMATLEVNYHTMLAGSPDAILLMQRGSNRILDANRRTRQLFGMTEAELLQTDLLSLCTPTQPDGQPSEHVLAMDLDQVMSGEVQVFELEMRHSSGRPLTCELRMVPLSTQEHRLMHVRVADVTPRKLATQLRDGKNAVLEMIARGAPLHETLDKLVRLIEAQLDGGHCTVMLLNPDGVTVHSAAGPSMPADYMSALNGLPIGPAAGSCGTAMYRKETVIVSDILGDPLWAPYRNTAAHYGLRACWSMPILLDRDMVLGSFAMYYYEERTPGEEELRLIRVATHLAGIAVARTRREEELQRHREHLAELVAARTAELQRAKEDAEHANEELTTALHNLSMTQEELVRRDKLAALGALVAGVAHELNTPIGNSLMMAGSMSERTAALRRELENGLRRSALQAYLEQAAAADEVVIRNLNRAAALVAGFKRIAVDGGSNQRSRFMLGDVVAELMQSVQADLRQRGLELIEDVDHWLEMDSYPGPLAQALSNLIENSLVHGFNGRQHGHGSVTLSAHDSGDGEIALTLSDTGAGIAPEHLPRIYDPFFTTRLGAGGSGLGLYITHNIVTGVLGGRIEAASTPGQGTSFMLRLPKVAPL</sequence>